<evidence type="ECO:0000256" key="1">
    <source>
        <dbReference type="SAM" id="MobiDB-lite"/>
    </source>
</evidence>
<organism evidence="2 3">
    <name type="scientific">Dothistroma septosporum (strain NZE10 / CBS 128990)</name>
    <name type="common">Red band needle blight fungus</name>
    <name type="synonym">Mycosphaerella pini</name>
    <dbReference type="NCBI Taxonomy" id="675120"/>
    <lineage>
        <taxon>Eukaryota</taxon>
        <taxon>Fungi</taxon>
        <taxon>Dikarya</taxon>
        <taxon>Ascomycota</taxon>
        <taxon>Pezizomycotina</taxon>
        <taxon>Dothideomycetes</taxon>
        <taxon>Dothideomycetidae</taxon>
        <taxon>Mycosphaerellales</taxon>
        <taxon>Mycosphaerellaceae</taxon>
        <taxon>Dothistroma</taxon>
    </lineage>
</organism>
<dbReference type="Proteomes" id="UP000016933">
    <property type="component" value="Unassembled WGS sequence"/>
</dbReference>
<reference evidence="2 3" key="2">
    <citation type="journal article" date="2012" name="PLoS Pathog.">
        <title>Diverse lifestyles and strategies of plant pathogenesis encoded in the genomes of eighteen Dothideomycetes fungi.</title>
        <authorList>
            <person name="Ohm R.A."/>
            <person name="Feau N."/>
            <person name="Henrissat B."/>
            <person name="Schoch C.L."/>
            <person name="Horwitz B.A."/>
            <person name="Barry K.W."/>
            <person name="Condon B.J."/>
            <person name="Copeland A.C."/>
            <person name="Dhillon B."/>
            <person name="Glaser F."/>
            <person name="Hesse C.N."/>
            <person name="Kosti I."/>
            <person name="LaButti K."/>
            <person name="Lindquist E.A."/>
            <person name="Lucas S."/>
            <person name="Salamov A.A."/>
            <person name="Bradshaw R.E."/>
            <person name="Ciuffetti L."/>
            <person name="Hamelin R.C."/>
            <person name="Kema G.H.J."/>
            <person name="Lawrence C."/>
            <person name="Scott J.A."/>
            <person name="Spatafora J.W."/>
            <person name="Turgeon B.G."/>
            <person name="de Wit P.J.G.M."/>
            <person name="Zhong S."/>
            <person name="Goodwin S.B."/>
            <person name="Grigoriev I.V."/>
        </authorList>
    </citation>
    <scope>NUCLEOTIDE SEQUENCE [LARGE SCALE GENOMIC DNA]</scope>
    <source>
        <strain evidence="3">NZE10 / CBS 128990</strain>
    </source>
</reference>
<keyword evidence="3" id="KW-1185">Reference proteome</keyword>
<feature type="non-terminal residue" evidence="2">
    <location>
        <position position="207"/>
    </location>
</feature>
<dbReference type="EMBL" id="KB446541">
    <property type="protein sequence ID" value="EME42536.1"/>
    <property type="molecule type" value="Genomic_DNA"/>
</dbReference>
<sequence length="207" mass="23399">MHLGPGECGREHEVRWSYLAHGLCVPSRLRGHLAFASRPHHESNPQHQHRAAPNRAAARRLAARPARIESTHDERVASSASPLRTTSAHCSHFLLQGGPELWLLRPVVLCTYRQPHLLQSFTQLRSYLHIHAHMPIRAASSCHCKALARHRRLGTATHSPRMHIYAGSRRQNAAYFTDWLSPHGLVRTYLMISSTVSLRDDVVFLCS</sequence>
<evidence type="ECO:0000313" key="3">
    <source>
        <dbReference type="Proteomes" id="UP000016933"/>
    </source>
</evidence>
<feature type="compositionally biased region" description="Basic and acidic residues" evidence="1">
    <location>
        <begin position="66"/>
        <end position="76"/>
    </location>
</feature>
<dbReference type="HOGENOM" id="CLU_1329107_0_0_1"/>
<name>N1PMC4_DOTSN</name>
<accession>N1PMC4</accession>
<dbReference type="AlphaFoldDB" id="N1PMC4"/>
<proteinExistence type="predicted"/>
<protein>
    <submittedName>
        <fullName evidence="2">Uncharacterized protein</fullName>
    </submittedName>
</protein>
<reference evidence="3" key="1">
    <citation type="journal article" date="2012" name="PLoS Genet.">
        <title>The genomes of the fungal plant pathogens Cladosporium fulvum and Dothistroma septosporum reveal adaptation to different hosts and lifestyles but also signatures of common ancestry.</title>
        <authorList>
            <person name="de Wit P.J.G.M."/>
            <person name="van der Burgt A."/>
            <person name="Oekmen B."/>
            <person name="Stergiopoulos I."/>
            <person name="Abd-Elsalam K.A."/>
            <person name="Aerts A.L."/>
            <person name="Bahkali A.H."/>
            <person name="Beenen H.G."/>
            <person name="Chettri P."/>
            <person name="Cox M.P."/>
            <person name="Datema E."/>
            <person name="de Vries R.P."/>
            <person name="Dhillon B."/>
            <person name="Ganley A.R."/>
            <person name="Griffiths S.A."/>
            <person name="Guo Y."/>
            <person name="Hamelin R.C."/>
            <person name="Henrissat B."/>
            <person name="Kabir M.S."/>
            <person name="Jashni M.K."/>
            <person name="Kema G."/>
            <person name="Klaubauf S."/>
            <person name="Lapidus A."/>
            <person name="Levasseur A."/>
            <person name="Lindquist E."/>
            <person name="Mehrabi R."/>
            <person name="Ohm R.A."/>
            <person name="Owen T.J."/>
            <person name="Salamov A."/>
            <person name="Schwelm A."/>
            <person name="Schijlen E."/>
            <person name="Sun H."/>
            <person name="van den Burg H.A."/>
            <person name="van Ham R.C.H.J."/>
            <person name="Zhang S."/>
            <person name="Goodwin S.B."/>
            <person name="Grigoriev I.V."/>
            <person name="Collemare J."/>
            <person name="Bradshaw R.E."/>
        </authorList>
    </citation>
    <scope>NUCLEOTIDE SEQUENCE [LARGE SCALE GENOMIC DNA]</scope>
    <source>
        <strain evidence="3">NZE10 / CBS 128990</strain>
    </source>
</reference>
<feature type="region of interest" description="Disordered" evidence="1">
    <location>
        <begin position="62"/>
        <end position="81"/>
    </location>
</feature>
<gene>
    <name evidence="2" type="ORF">DOTSEDRAFT_73398</name>
</gene>
<evidence type="ECO:0000313" key="2">
    <source>
        <dbReference type="EMBL" id="EME42536.1"/>
    </source>
</evidence>